<dbReference type="RefSeq" id="WP_208984956.1">
    <property type="nucleotide sequence ID" value="NZ_FUZT01000001.1"/>
</dbReference>
<name>A0A1T5ICB9_9FIRM</name>
<reference evidence="3 4" key="1">
    <citation type="submission" date="2017-02" db="EMBL/GenBank/DDBJ databases">
        <authorList>
            <person name="Peterson S.W."/>
        </authorList>
    </citation>
    <scope>NUCLEOTIDE SEQUENCE [LARGE SCALE GENOMIC DNA]</scope>
    <source>
        <strain evidence="3 4">M1</strain>
    </source>
</reference>
<dbReference type="Pfam" id="PF13309">
    <property type="entry name" value="HTH_22"/>
    <property type="match status" value="1"/>
</dbReference>
<accession>A0A1T5ICB9</accession>
<keyword evidence="4" id="KW-1185">Reference proteome</keyword>
<dbReference type="AlphaFoldDB" id="A0A1T5ICB9"/>
<dbReference type="EMBL" id="FUZT01000001">
    <property type="protein sequence ID" value="SKC36708.1"/>
    <property type="molecule type" value="Genomic_DNA"/>
</dbReference>
<sequence>MTQDELIDSYKPMVDFIADIYGKNCEVILHDLRNLESSIVAIRNNHITGRNISDTVTDFALEIVYNKDKYKDKKFITNYTGRTKDNSRILRASTYFIRDKKNDLIGMLCVNVDITALHDARSFIDELLMENLEQNIINNEKEKDEKDKKENFGLSIDELVNSIINDVLSNNPIEPSRMLIEEKKEIVNRLNKKGVFLLKGSINQVASKLEVSEQTIYRYLKELE</sequence>
<evidence type="ECO:0000259" key="2">
    <source>
        <dbReference type="Pfam" id="PF13309"/>
    </source>
</evidence>
<dbReference type="PANTHER" id="PTHR35568:SF1">
    <property type="entry name" value="TRANSCRIPTIONAL REGULATOR DAUR"/>
    <property type="match status" value="1"/>
</dbReference>
<dbReference type="InterPro" id="IPR039445">
    <property type="entry name" value="DauR-like_HTH"/>
</dbReference>
<proteinExistence type="predicted"/>
<feature type="domain" description="YheO-like" evidence="1">
    <location>
        <begin position="8"/>
        <end position="122"/>
    </location>
</feature>
<dbReference type="Pfam" id="PF08348">
    <property type="entry name" value="PAS_6"/>
    <property type="match status" value="1"/>
</dbReference>
<organism evidence="3 4">
    <name type="scientific">Maledivibacter halophilus</name>
    <dbReference type="NCBI Taxonomy" id="36842"/>
    <lineage>
        <taxon>Bacteria</taxon>
        <taxon>Bacillati</taxon>
        <taxon>Bacillota</taxon>
        <taxon>Clostridia</taxon>
        <taxon>Peptostreptococcales</taxon>
        <taxon>Caminicellaceae</taxon>
        <taxon>Maledivibacter</taxon>
    </lineage>
</organism>
<keyword evidence="3" id="KW-0238">DNA-binding</keyword>
<feature type="domain" description="Transcriptional regulator DauR-like HTH" evidence="2">
    <location>
        <begin position="160"/>
        <end position="221"/>
    </location>
</feature>
<dbReference type="Proteomes" id="UP000190285">
    <property type="component" value="Unassembled WGS sequence"/>
</dbReference>
<dbReference type="GO" id="GO:0003677">
    <property type="term" value="F:DNA binding"/>
    <property type="evidence" value="ECO:0007669"/>
    <property type="project" value="UniProtKB-KW"/>
</dbReference>
<evidence type="ECO:0000313" key="3">
    <source>
        <dbReference type="EMBL" id="SKC36708.1"/>
    </source>
</evidence>
<evidence type="ECO:0000259" key="1">
    <source>
        <dbReference type="Pfam" id="PF08348"/>
    </source>
</evidence>
<protein>
    <submittedName>
        <fullName evidence="3">Predicted transcriptional regulator YheO, contains PAS and DNA-binding HTH domains</fullName>
    </submittedName>
</protein>
<dbReference type="InterPro" id="IPR013559">
    <property type="entry name" value="YheO"/>
</dbReference>
<dbReference type="InterPro" id="IPR039446">
    <property type="entry name" value="DauR-like"/>
</dbReference>
<gene>
    <name evidence="3" type="ORF">SAMN02194393_00186</name>
</gene>
<dbReference type="STRING" id="36842.SAMN02194393_00186"/>
<dbReference type="PANTHER" id="PTHR35568">
    <property type="entry name" value="TRANSCRIPTIONAL REGULATOR DAUR"/>
    <property type="match status" value="1"/>
</dbReference>
<evidence type="ECO:0000313" key="4">
    <source>
        <dbReference type="Proteomes" id="UP000190285"/>
    </source>
</evidence>